<protein>
    <submittedName>
        <fullName evidence="1">Uncharacterized protein</fullName>
    </submittedName>
</protein>
<sequence length="44" mass="5209">MIQKIDNQRTNGIFYLTPSKLNIFCNIINNKYIIFAIQNLHIAR</sequence>
<dbReference type="STRING" id="880074.BARVI_00560"/>
<organism evidence="1 2">
    <name type="scientific">Barnesiella viscericola DSM 18177</name>
    <dbReference type="NCBI Taxonomy" id="880074"/>
    <lineage>
        <taxon>Bacteria</taxon>
        <taxon>Pseudomonadati</taxon>
        <taxon>Bacteroidota</taxon>
        <taxon>Bacteroidia</taxon>
        <taxon>Bacteroidales</taxon>
        <taxon>Barnesiellaceae</taxon>
        <taxon>Barnesiella</taxon>
    </lineage>
</organism>
<keyword evidence="2" id="KW-1185">Reference proteome</keyword>
<dbReference type="EMBL" id="CP007034">
    <property type="protein sequence ID" value="AHF13533.1"/>
    <property type="molecule type" value="Genomic_DNA"/>
</dbReference>
<proteinExistence type="predicted"/>
<dbReference type="HOGENOM" id="CLU_3212922_0_0_10"/>
<dbReference type="KEGG" id="bvs:BARVI_00560"/>
<gene>
    <name evidence="1" type="ORF">BARVI_00560</name>
</gene>
<name>W0EVE7_9BACT</name>
<evidence type="ECO:0000313" key="2">
    <source>
        <dbReference type="Proteomes" id="UP000018901"/>
    </source>
</evidence>
<dbReference type="Proteomes" id="UP000018901">
    <property type="component" value="Chromosome"/>
</dbReference>
<evidence type="ECO:0000313" key="1">
    <source>
        <dbReference type="EMBL" id="AHF13533.1"/>
    </source>
</evidence>
<dbReference type="AlphaFoldDB" id="W0EVE7"/>
<reference evidence="1 2" key="1">
    <citation type="submission" date="2013-12" db="EMBL/GenBank/DDBJ databases">
        <authorList>
            <consortium name="DOE Joint Genome Institute"/>
            <person name="Eisen J."/>
            <person name="Huntemann M."/>
            <person name="Han J."/>
            <person name="Chen A."/>
            <person name="Kyrpides N."/>
            <person name="Mavromatis K."/>
            <person name="Markowitz V."/>
            <person name="Palaniappan K."/>
            <person name="Ivanova N."/>
            <person name="Schaumberg A."/>
            <person name="Pati A."/>
            <person name="Liolios K."/>
            <person name="Nordberg H.P."/>
            <person name="Cantor M.N."/>
            <person name="Hua S.X."/>
            <person name="Woyke T."/>
        </authorList>
    </citation>
    <scope>NUCLEOTIDE SEQUENCE [LARGE SCALE GENOMIC DNA]</scope>
    <source>
        <strain evidence="2">DSM 18177</strain>
    </source>
</reference>
<accession>W0EVE7</accession>